<evidence type="ECO:0000259" key="8">
    <source>
        <dbReference type="Pfam" id="PF00814"/>
    </source>
</evidence>
<evidence type="ECO:0000313" key="9">
    <source>
        <dbReference type="EMBL" id="APA08321.1"/>
    </source>
</evidence>
<protein>
    <recommendedName>
        <fullName evidence="1">N(6)-L-threonylcarbamoyladenine synthase</fullName>
        <ecNumber evidence="1">2.3.1.234</ecNumber>
    </recommendedName>
</protein>
<gene>
    <name evidence="9" type="ORF">sscle_03g030910</name>
</gene>
<comment type="cofactor">
    <cofactor evidence="7">
        <name>a divalent metal cation</name>
        <dbReference type="ChEBI" id="CHEBI:60240"/>
    </cofactor>
    <text evidence="7">Binds 1 divalent metal cation per subunit.</text>
</comment>
<feature type="domain" description="Gcp-like" evidence="8">
    <location>
        <begin position="120"/>
        <end position="411"/>
    </location>
</feature>
<dbReference type="Gene3D" id="3.30.420.40">
    <property type="match status" value="2"/>
</dbReference>
<evidence type="ECO:0000256" key="7">
    <source>
        <dbReference type="HAMAP-Rule" id="MF_03179"/>
    </source>
</evidence>
<dbReference type="InterPro" id="IPR043129">
    <property type="entry name" value="ATPase_NBD"/>
</dbReference>
<keyword evidence="7" id="KW-0496">Mitochondrion</keyword>
<reference evidence="10" key="1">
    <citation type="journal article" date="2017" name="Genome Biol. Evol.">
        <title>The complete genome sequence of the phytopathogenic fungus Sclerotinia sclerotiorum reveals insights into the genome architecture of broad host range pathogens.</title>
        <authorList>
            <person name="Derbyshire M."/>
            <person name="Denton-Giles M."/>
            <person name="Hegedus D."/>
            <person name="Seifbarghy S."/>
            <person name="Rollins J."/>
            <person name="van Kan J."/>
            <person name="Seidl M.F."/>
            <person name="Faino L."/>
            <person name="Mbengue M."/>
            <person name="Navaud O."/>
            <person name="Raffaele S."/>
            <person name="Hammond-Kosack K."/>
            <person name="Heard S."/>
            <person name="Oliver R."/>
        </authorList>
    </citation>
    <scope>NUCLEOTIDE SEQUENCE [LARGE SCALE GENOMIC DNA]</scope>
    <source>
        <strain evidence="10">ATCC 18683 / 1980 / Ss-1</strain>
    </source>
</reference>
<organism evidence="9 10">
    <name type="scientific">Sclerotinia sclerotiorum (strain ATCC 18683 / 1980 / Ss-1)</name>
    <name type="common">White mold</name>
    <name type="synonym">Whetzelinia sclerotiorum</name>
    <dbReference type="NCBI Taxonomy" id="665079"/>
    <lineage>
        <taxon>Eukaryota</taxon>
        <taxon>Fungi</taxon>
        <taxon>Dikarya</taxon>
        <taxon>Ascomycota</taxon>
        <taxon>Pezizomycotina</taxon>
        <taxon>Leotiomycetes</taxon>
        <taxon>Helotiales</taxon>
        <taxon>Sclerotiniaceae</taxon>
        <taxon>Sclerotinia</taxon>
    </lineage>
</organism>
<sequence>MKSLCLLPRRVSNTRKLSCQTFNRSLLTLAIETSCDDTSVAILEKHQNNSATLHFNSKITSDNRSYGGVWPIAAHESHQKNLAQLVKEAVRSLPRQESTIASFENTIAVSSHHGSELYKKPDFITVTRGPGMRANLITGMDTAKGLAVAWQVPLLGVNHMQAHALTPRMVSALNAPNKKGDSKYEEDPAYPFLSLLVSGGHTMLVHSRQLCDHEILATTSDLAVGDMVDKTARDILPPSVIDSASDVMYGRVMEEFAFPDSNPTYNYEPSLKNIAQITRQTSYGWGLTPPYMSPGPGGLRAYNSAFSYSGLGSQVKRILEQNPEMNVVERKLLAQETMRVAFEHLASRVILNLESADLKDITTLVVSGGVAANQYLKHILRALLDAWGHKGMSLSFPPPKYCTDNAAMIAWTGIEMWEAGWRSDLDILAARKWPIDLRIEGGILGLDGWNKQNI</sequence>
<dbReference type="EC" id="2.3.1.234" evidence="1"/>
<dbReference type="GO" id="GO:0002949">
    <property type="term" value="P:tRNA threonylcarbamoyladenosine modification"/>
    <property type="evidence" value="ECO:0007669"/>
    <property type="project" value="UniProtKB-UniRule"/>
</dbReference>
<keyword evidence="5 7" id="KW-0012">Acyltransferase</keyword>
<dbReference type="PANTHER" id="PTHR11735">
    <property type="entry name" value="TRNA N6-ADENOSINE THREONYLCARBAMOYLTRANSFERASE"/>
    <property type="match status" value="1"/>
</dbReference>
<evidence type="ECO:0000256" key="6">
    <source>
        <dbReference type="ARBA" id="ARBA00048117"/>
    </source>
</evidence>
<proteinExistence type="inferred from homology"/>
<dbReference type="HAMAP" id="MF_01445">
    <property type="entry name" value="TsaD"/>
    <property type="match status" value="1"/>
</dbReference>
<comment type="function">
    <text evidence="7">Required for the formation of a threonylcarbamoyl group on adenosine at position 37 (t(6)A37) in mitochondrial tRNAs that read codons beginning with adenine. Probably involved in the transfer of the threonylcarbamoyl moiety of threonylcarbamoyl-AMP (TC-AMP) to the N6 group of A37. Involved in mitochondrial genome maintenance.</text>
</comment>
<dbReference type="GO" id="GO:0046872">
    <property type="term" value="F:metal ion binding"/>
    <property type="evidence" value="ECO:0007669"/>
    <property type="project" value="UniProtKB-KW"/>
</dbReference>
<dbReference type="InterPro" id="IPR017861">
    <property type="entry name" value="KAE1/TsaD"/>
</dbReference>
<dbReference type="PRINTS" id="PR00789">
    <property type="entry name" value="OSIALOPTASE"/>
</dbReference>
<dbReference type="EMBL" id="CP017816">
    <property type="protein sequence ID" value="APA08321.1"/>
    <property type="molecule type" value="Genomic_DNA"/>
</dbReference>
<evidence type="ECO:0000256" key="3">
    <source>
        <dbReference type="ARBA" id="ARBA00022694"/>
    </source>
</evidence>
<dbReference type="InterPro" id="IPR017860">
    <property type="entry name" value="Peptidase_M22_CS"/>
</dbReference>
<dbReference type="GO" id="GO:0005739">
    <property type="term" value="C:mitochondrion"/>
    <property type="evidence" value="ECO:0007669"/>
    <property type="project" value="UniProtKB-SubCell"/>
</dbReference>
<keyword evidence="4 7" id="KW-0479">Metal-binding</keyword>
<comment type="similarity">
    <text evidence="7">Belongs to the KAE1 / TsaD family.</text>
</comment>
<dbReference type="InterPro" id="IPR022450">
    <property type="entry name" value="TsaD"/>
</dbReference>
<dbReference type="OrthoDB" id="10259622at2759"/>
<evidence type="ECO:0000256" key="1">
    <source>
        <dbReference type="ARBA" id="ARBA00012156"/>
    </source>
</evidence>
<keyword evidence="2 7" id="KW-0808">Transferase</keyword>
<accession>A0A1D9Q048</accession>
<evidence type="ECO:0000256" key="2">
    <source>
        <dbReference type="ARBA" id="ARBA00022679"/>
    </source>
</evidence>
<keyword evidence="3 7" id="KW-0819">tRNA processing</keyword>
<evidence type="ECO:0000313" key="10">
    <source>
        <dbReference type="Proteomes" id="UP000177798"/>
    </source>
</evidence>
<dbReference type="PANTHER" id="PTHR11735:SF6">
    <property type="entry name" value="TRNA N6-ADENOSINE THREONYLCARBAMOYLTRANSFERASE, MITOCHONDRIAL"/>
    <property type="match status" value="1"/>
</dbReference>
<dbReference type="Proteomes" id="UP000177798">
    <property type="component" value="Chromosome 3"/>
</dbReference>
<dbReference type="GO" id="GO:0061711">
    <property type="term" value="F:tRNA N(6)-L-threonylcarbamoyladenine synthase activity"/>
    <property type="evidence" value="ECO:0007669"/>
    <property type="project" value="UniProtKB-EC"/>
</dbReference>
<evidence type="ECO:0000256" key="4">
    <source>
        <dbReference type="ARBA" id="ARBA00022723"/>
    </source>
</evidence>
<dbReference type="Pfam" id="PF00814">
    <property type="entry name" value="TsaD"/>
    <property type="match status" value="1"/>
</dbReference>
<comment type="subunit">
    <text evidence="7">Homodimer.</text>
</comment>
<dbReference type="SUPFAM" id="SSF53067">
    <property type="entry name" value="Actin-like ATPase domain"/>
    <property type="match status" value="2"/>
</dbReference>
<dbReference type="AlphaFoldDB" id="A0A1D9Q048"/>
<dbReference type="VEuPathDB" id="FungiDB:sscle_03g030910"/>
<comment type="catalytic activity">
    <reaction evidence="6 7">
        <text>L-threonylcarbamoyladenylate + adenosine(37) in tRNA = N(6)-L-threonylcarbamoyladenosine(37) in tRNA + AMP + H(+)</text>
        <dbReference type="Rhea" id="RHEA:37059"/>
        <dbReference type="Rhea" id="RHEA-COMP:10162"/>
        <dbReference type="Rhea" id="RHEA-COMP:10163"/>
        <dbReference type="ChEBI" id="CHEBI:15378"/>
        <dbReference type="ChEBI" id="CHEBI:73682"/>
        <dbReference type="ChEBI" id="CHEBI:74411"/>
        <dbReference type="ChEBI" id="CHEBI:74418"/>
        <dbReference type="ChEBI" id="CHEBI:456215"/>
        <dbReference type="EC" id="2.3.1.234"/>
    </reaction>
</comment>
<name>A0A1D9Q048_SCLS1</name>
<dbReference type="PROSITE" id="PS01016">
    <property type="entry name" value="GLYCOPROTEASE"/>
    <property type="match status" value="1"/>
</dbReference>
<dbReference type="InterPro" id="IPR000905">
    <property type="entry name" value="Gcp-like_dom"/>
</dbReference>
<comment type="subcellular location">
    <subcellularLocation>
        <location evidence="7">Mitochondrion</location>
    </subcellularLocation>
</comment>
<evidence type="ECO:0000256" key="5">
    <source>
        <dbReference type="ARBA" id="ARBA00023315"/>
    </source>
</evidence>